<feature type="compositionally biased region" description="Low complexity" evidence="1">
    <location>
        <begin position="107"/>
        <end position="148"/>
    </location>
</feature>
<comment type="caution">
    <text evidence="3">The sequence shown here is derived from an EMBL/GenBank/DDBJ whole genome shotgun (WGS) entry which is preliminary data.</text>
</comment>
<gene>
    <name evidence="3" type="ORF">OSCT_2909</name>
</gene>
<dbReference type="Proteomes" id="UP000054010">
    <property type="component" value="Unassembled WGS sequence"/>
</dbReference>
<proteinExistence type="predicted"/>
<keyword evidence="2" id="KW-0472">Membrane</keyword>
<dbReference type="HOGENOM" id="CLU_1244561_0_0_0"/>
<feature type="compositionally biased region" description="Low complexity" evidence="1">
    <location>
        <begin position="159"/>
        <end position="168"/>
    </location>
</feature>
<protein>
    <submittedName>
        <fullName evidence="3">Uncharacterized protein</fullName>
    </submittedName>
</protein>
<dbReference type="EMBL" id="ADVR01000120">
    <property type="protein sequence ID" value="EFO79246.1"/>
    <property type="molecule type" value="Genomic_DNA"/>
</dbReference>
<dbReference type="eggNOG" id="ENOG5030IT1">
    <property type="taxonomic scope" value="Bacteria"/>
</dbReference>
<evidence type="ECO:0000256" key="2">
    <source>
        <dbReference type="SAM" id="Phobius"/>
    </source>
</evidence>
<feature type="region of interest" description="Disordered" evidence="1">
    <location>
        <begin position="107"/>
        <end position="177"/>
    </location>
</feature>
<dbReference type="OrthoDB" id="159483at2"/>
<organism evidence="3 4">
    <name type="scientific">Oscillochloris trichoides DG-6</name>
    <dbReference type="NCBI Taxonomy" id="765420"/>
    <lineage>
        <taxon>Bacteria</taxon>
        <taxon>Bacillati</taxon>
        <taxon>Chloroflexota</taxon>
        <taxon>Chloroflexia</taxon>
        <taxon>Chloroflexales</taxon>
        <taxon>Chloroflexineae</taxon>
        <taxon>Oscillochloridaceae</taxon>
        <taxon>Oscillochloris</taxon>
    </lineage>
</organism>
<reference evidence="3 4" key="1">
    <citation type="journal article" date="2011" name="J. Bacteriol.">
        <title>Draft genome sequence of the anoxygenic filamentous phototrophic bacterium Oscillochloris trichoides subsp. DG-6.</title>
        <authorList>
            <person name="Kuznetsov B.B."/>
            <person name="Ivanovsky R.N."/>
            <person name="Keppen O.I."/>
            <person name="Sukhacheva M.V."/>
            <person name="Bumazhkin B.K."/>
            <person name="Patutina E.O."/>
            <person name="Beletsky A.V."/>
            <person name="Mardanov A.V."/>
            <person name="Baslerov R.V."/>
            <person name="Panteleeva A.N."/>
            <person name="Kolganova T.V."/>
            <person name="Ravin N.V."/>
            <person name="Skryabin K.G."/>
        </authorList>
    </citation>
    <scope>NUCLEOTIDE SEQUENCE [LARGE SCALE GENOMIC DNA]</scope>
    <source>
        <strain evidence="3 4">DG-6</strain>
    </source>
</reference>
<accession>E1IHX1</accession>
<dbReference type="AlphaFoldDB" id="E1IHX1"/>
<keyword evidence="2" id="KW-0812">Transmembrane</keyword>
<keyword evidence="4" id="KW-1185">Reference proteome</keyword>
<dbReference type="STRING" id="765420.OSCT_2909"/>
<sequence length="267" mass="28465">MSHRSLFWPLSLITIVGITFLLLLITANNQFQTDHVAAATLCPSDPNDPFYPYCLQTQTAEAPTATFDLSRIINGCPTLGPNNIPPYPPYQQCILTQTALIQQTTQRGTVTPSTPTSTLPKATGTVTTTPTWTATPTGTSSSGNNSVTQPVNTTIPANTVAPTASPTITPTPTPEGPPTLSCIPGETITIEGTTNPHTALIVTFAERPVGGGFSRADGYYRIALRIGNERPGRYPVVVEDRATRKEVQELVCQVPNPNATPTPTPNR</sequence>
<evidence type="ECO:0000256" key="1">
    <source>
        <dbReference type="SAM" id="MobiDB-lite"/>
    </source>
</evidence>
<name>E1IHX1_9CHLR</name>
<evidence type="ECO:0000313" key="3">
    <source>
        <dbReference type="EMBL" id="EFO79246.1"/>
    </source>
</evidence>
<evidence type="ECO:0000313" key="4">
    <source>
        <dbReference type="Proteomes" id="UP000054010"/>
    </source>
</evidence>
<feature type="transmembrane region" description="Helical" evidence="2">
    <location>
        <begin position="6"/>
        <end position="25"/>
    </location>
</feature>
<keyword evidence="2" id="KW-1133">Transmembrane helix</keyword>